<sequence length="157" mass="18129">MTGKTKVLRIILNSLAKKENKLLCFVWVSYYKTLSNETKAKVDILQNARLCCSYVVILDEINAIMCQINIMDTFANESTLNFLKQYQRSEVMHKGLKLLQKDKHVTFSVITCKKVRAIAVQASKLLKLNSLRILSRVYFGQIDRKQYQEDFADINAT</sequence>
<name>A0A397GIG8_9GLOM</name>
<evidence type="ECO:0000313" key="2">
    <source>
        <dbReference type="Proteomes" id="UP000266861"/>
    </source>
</evidence>
<dbReference type="OrthoDB" id="2423942at2759"/>
<dbReference type="EMBL" id="PQFF01000460">
    <property type="protein sequence ID" value="RHZ48843.1"/>
    <property type="molecule type" value="Genomic_DNA"/>
</dbReference>
<reference evidence="1 2" key="1">
    <citation type="submission" date="2018-08" db="EMBL/GenBank/DDBJ databases">
        <title>Genome and evolution of the arbuscular mycorrhizal fungus Diversispora epigaea (formerly Glomus versiforme) and its bacterial endosymbionts.</title>
        <authorList>
            <person name="Sun X."/>
            <person name="Fei Z."/>
            <person name="Harrison M."/>
        </authorList>
    </citation>
    <scope>NUCLEOTIDE SEQUENCE [LARGE SCALE GENOMIC DNA]</scope>
    <source>
        <strain evidence="1 2">IT104</strain>
    </source>
</reference>
<dbReference type="AlphaFoldDB" id="A0A397GIG8"/>
<protein>
    <submittedName>
        <fullName evidence="1">Uncharacterized protein</fullName>
    </submittedName>
</protein>
<dbReference type="Proteomes" id="UP000266861">
    <property type="component" value="Unassembled WGS sequence"/>
</dbReference>
<gene>
    <name evidence="1" type="ORF">Glove_541g86</name>
</gene>
<organism evidence="1 2">
    <name type="scientific">Diversispora epigaea</name>
    <dbReference type="NCBI Taxonomy" id="1348612"/>
    <lineage>
        <taxon>Eukaryota</taxon>
        <taxon>Fungi</taxon>
        <taxon>Fungi incertae sedis</taxon>
        <taxon>Mucoromycota</taxon>
        <taxon>Glomeromycotina</taxon>
        <taxon>Glomeromycetes</taxon>
        <taxon>Diversisporales</taxon>
        <taxon>Diversisporaceae</taxon>
        <taxon>Diversispora</taxon>
    </lineage>
</organism>
<evidence type="ECO:0000313" key="1">
    <source>
        <dbReference type="EMBL" id="RHZ48843.1"/>
    </source>
</evidence>
<proteinExistence type="predicted"/>
<accession>A0A397GIG8</accession>
<comment type="caution">
    <text evidence="1">The sequence shown here is derived from an EMBL/GenBank/DDBJ whole genome shotgun (WGS) entry which is preliminary data.</text>
</comment>
<keyword evidence="2" id="KW-1185">Reference proteome</keyword>